<feature type="transmembrane region" description="Helical" evidence="19">
    <location>
        <begin position="55"/>
        <end position="76"/>
    </location>
</feature>
<comment type="function">
    <text evidence="1">Core subunit of the mitochondrial membrane respiratory chain NADH dehydrogenase (Complex I) that is believed to belong to the minimal assembly required for catalysis. Complex I functions in the transfer of electrons from NADH to the respiratory chain. The immediate electron acceptor for the enzyme is believed to be ubiquinone.</text>
</comment>
<organism evidence="20">
    <name type="scientific">Acropyga kinomurai</name>
    <dbReference type="NCBI Taxonomy" id="602213"/>
    <lineage>
        <taxon>Eukaryota</taxon>
        <taxon>Metazoa</taxon>
        <taxon>Ecdysozoa</taxon>
        <taxon>Arthropoda</taxon>
        <taxon>Hexapoda</taxon>
        <taxon>Insecta</taxon>
        <taxon>Pterygota</taxon>
        <taxon>Neoptera</taxon>
        <taxon>Endopterygota</taxon>
        <taxon>Hymenoptera</taxon>
        <taxon>Apocrita</taxon>
        <taxon>Aculeata</taxon>
        <taxon>Formicoidea</taxon>
        <taxon>Formicidae</taxon>
        <taxon>Formicinae</taxon>
        <taxon>Acropyga</taxon>
    </lineage>
</organism>
<keyword evidence="15 20" id="KW-0496">Mitochondrion</keyword>
<dbReference type="EMBL" id="MH158407">
    <property type="protein sequence ID" value="QBG38626.1"/>
    <property type="molecule type" value="Genomic_DNA"/>
</dbReference>
<keyword evidence="7" id="KW-0679">Respiratory chain</keyword>
<protein>
    <recommendedName>
        <fullName evidence="5">NADH-ubiquinone oxidoreductase chain 2</fullName>
        <ecNumber evidence="4">7.1.1.2</ecNumber>
    </recommendedName>
    <alternativeName>
        <fullName evidence="17">NADH dehydrogenase subunit 2</fullName>
    </alternativeName>
</protein>
<evidence type="ECO:0000256" key="18">
    <source>
        <dbReference type="ARBA" id="ARBA00049551"/>
    </source>
</evidence>
<comment type="subcellular location">
    <subcellularLocation>
        <location evidence="2">Mitochondrion inner membrane</location>
        <topology evidence="2">Multi-pass membrane protein</topology>
    </subcellularLocation>
</comment>
<evidence type="ECO:0000256" key="16">
    <source>
        <dbReference type="ARBA" id="ARBA00023136"/>
    </source>
</evidence>
<evidence type="ECO:0000256" key="5">
    <source>
        <dbReference type="ARBA" id="ARBA00021008"/>
    </source>
</evidence>
<feature type="transmembrane region" description="Helical" evidence="19">
    <location>
        <begin position="310"/>
        <end position="331"/>
    </location>
</feature>
<evidence type="ECO:0000256" key="6">
    <source>
        <dbReference type="ARBA" id="ARBA00022448"/>
    </source>
</evidence>
<evidence type="ECO:0000256" key="10">
    <source>
        <dbReference type="ARBA" id="ARBA00022967"/>
    </source>
</evidence>
<accession>A0A6G5NIX5</accession>
<dbReference type="RefSeq" id="YP_009735128.1">
    <property type="nucleotide sequence ID" value="NC_046423.1"/>
</dbReference>
<dbReference type="GO" id="GO:0006120">
    <property type="term" value="P:mitochondrial electron transport, NADH to ubiquinone"/>
    <property type="evidence" value="ECO:0007669"/>
    <property type="project" value="TreeGrafter"/>
</dbReference>
<evidence type="ECO:0000256" key="12">
    <source>
        <dbReference type="ARBA" id="ARBA00022989"/>
    </source>
</evidence>
<evidence type="ECO:0000256" key="1">
    <source>
        <dbReference type="ARBA" id="ARBA00003257"/>
    </source>
</evidence>
<dbReference type="AlphaFoldDB" id="A0A6G5NIX5"/>
<dbReference type="CTD" id="67122138"/>
<feature type="transmembrane region" description="Helical" evidence="19">
    <location>
        <begin position="193"/>
        <end position="213"/>
    </location>
</feature>
<keyword evidence="11" id="KW-0249">Electron transport</keyword>
<geneLocation type="mitochondrion" evidence="20"/>
<gene>
    <name evidence="20" type="primary">nad2</name>
</gene>
<feature type="transmembrane region" description="Helical" evidence="19">
    <location>
        <begin position="7"/>
        <end position="24"/>
    </location>
</feature>
<name>A0A6G5NIX5_9HYME</name>
<evidence type="ECO:0000256" key="2">
    <source>
        <dbReference type="ARBA" id="ARBA00004448"/>
    </source>
</evidence>
<dbReference type="GeneID" id="44800461"/>
<feature type="transmembrane region" description="Helical" evidence="19">
    <location>
        <begin position="88"/>
        <end position="107"/>
    </location>
</feature>
<evidence type="ECO:0000256" key="11">
    <source>
        <dbReference type="ARBA" id="ARBA00022982"/>
    </source>
</evidence>
<dbReference type="GO" id="GO:0005743">
    <property type="term" value="C:mitochondrial inner membrane"/>
    <property type="evidence" value="ECO:0007669"/>
    <property type="project" value="UniProtKB-SubCell"/>
</dbReference>
<keyword evidence="10" id="KW-1278">Translocase</keyword>
<dbReference type="PANTHER" id="PTHR46552">
    <property type="entry name" value="NADH-UBIQUINONE OXIDOREDUCTASE CHAIN 2"/>
    <property type="match status" value="1"/>
</dbReference>
<keyword evidence="13" id="KW-0520">NAD</keyword>
<evidence type="ECO:0000256" key="9">
    <source>
        <dbReference type="ARBA" id="ARBA00022792"/>
    </source>
</evidence>
<keyword evidence="12 19" id="KW-1133">Transmembrane helix</keyword>
<keyword evidence="8 19" id="KW-0812">Transmembrane</keyword>
<keyword evidence="14" id="KW-0830">Ubiquinone</keyword>
<dbReference type="EC" id="7.1.1.2" evidence="4"/>
<keyword evidence="9" id="KW-0999">Mitochondrion inner membrane</keyword>
<reference evidence="20" key="1">
    <citation type="submission" date="2018-04" db="EMBL/GenBank/DDBJ databases">
        <title>Evolution of mitochondrial genomes in the ant genus Acropyga (Hymenoptera: Formicidae: Formicinae).</title>
        <authorList>
            <person name="Duan X.-Y."/>
            <person name="Qian Z.-Q."/>
        </authorList>
    </citation>
    <scope>NUCLEOTIDE SEQUENCE</scope>
</reference>
<evidence type="ECO:0000256" key="13">
    <source>
        <dbReference type="ARBA" id="ARBA00023027"/>
    </source>
</evidence>
<dbReference type="InterPro" id="IPR050175">
    <property type="entry name" value="Complex_I_Subunit_2"/>
</dbReference>
<dbReference type="PANTHER" id="PTHR46552:SF1">
    <property type="entry name" value="NADH-UBIQUINONE OXIDOREDUCTASE CHAIN 2"/>
    <property type="match status" value="1"/>
</dbReference>
<evidence type="ECO:0000256" key="8">
    <source>
        <dbReference type="ARBA" id="ARBA00022692"/>
    </source>
</evidence>
<evidence type="ECO:0000256" key="14">
    <source>
        <dbReference type="ARBA" id="ARBA00023075"/>
    </source>
</evidence>
<proteinExistence type="inferred from homology"/>
<sequence length="332" mass="40168">MMINNLFHKFIMSSLMYISIMIFFMQNLLIMWFLMEINNFLFICYLCMSMKNKKLIFLYYLIQIIASMLLILSLTYNNLFMIKTNSLMILLYLALMIKLGIPPFHLWMPLISTFMEWKIMFIFLTIQKIMPLYMISIIKPNDLILSYMILSSILIPTIKMMNSLNIKILLTYSSINQTSWMLLLIFLKNFFWLMYMFTYTLILFIISSFFSYFKFSINFMLNKNLSFNFNLMYLMLIINLASLPPFSFFLMKWFNMFIMIFNSNLHFIFILMMINSLILTYIYINLMTLTMFFHSIKFKFLNIKINNMNLLPLHMCMLTYLNFMFSLILIMI</sequence>
<feature type="transmembrane region" description="Helical" evidence="19">
    <location>
        <begin position="233"/>
        <end position="254"/>
    </location>
</feature>
<evidence type="ECO:0000256" key="3">
    <source>
        <dbReference type="ARBA" id="ARBA00007012"/>
    </source>
</evidence>
<evidence type="ECO:0000256" key="7">
    <source>
        <dbReference type="ARBA" id="ARBA00022660"/>
    </source>
</evidence>
<feature type="transmembrane region" description="Helical" evidence="19">
    <location>
        <begin position="266"/>
        <end position="289"/>
    </location>
</feature>
<comment type="catalytic activity">
    <reaction evidence="18">
        <text>a ubiquinone + NADH + 5 H(+)(in) = a ubiquinol + NAD(+) + 4 H(+)(out)</text>
        <dbReference type="Rhea" id="RHEA:29091"/>
        <dbReference type="Rhea" id="RHEA-COMP:9565"/>
        <dbReference type="Rhea" id="RHEA-COMP:9566"/>
        <dbReference type="ChEBI" id="CHEBI:15378"/>
        <dbReference type="ChEBI" id="CHEBI:16389"/>
        <dbReference type="ChEBI" id="CHEBI:17976"/>
        <dbReference type="ChEBI" id="CHEBI:57540"/>
        <dbReference type="ChEBI" id="CHEBI:57945"/>
        <dbReference type="EC" id="7.1.1.2"/>
    </reaction>
</comment>
<comment type="similarity">
    <text evidence="3">Belongs to the complex I subunit 2 family.</text>
</comment>
<keyword evidence="16 19" id="KW-0472">Membrane</keyword>
<feature type="transmembrane region" description="Helical" evidence="19">
    <location>
        <begin position="144"/>
        <end position="161"/>
    </location>
</feature>
<evidence type="ECO:0000256" key="19">
    <source>
        <dbReference type="SAM" id="Phobius"/>
    </source>
</evidence>
<evidence type="ECO:0000256" key="15">
    <source>
        <dbReference type="ARBA" id="ARBA00023128"/>
    </source>
</evidence>
<keyword evidence="6" id="KW-0813">Transport</keyword>
<dbReference type="GO" id="GO:0008137">
    <property type="term" value="F:NADH dehydrogenase (ubiquinone) activity"/>
    <property type="evidence" value="ECO:0007669"/>
    <property type="project" value="UniProtKB-EC"/>
</dbReference>
<evidence type="ECO:0000256" key="4">
    <source>
        <dbReference type="ARBA" id="ARBA00012944"/>
    </source>
</evidence>
<evidence type="ECO:0000256" key="17">
    <source>
        <dbReference type="ARBA" id="ARBA00031028"/>
    </source>
</evidence>
<evidence type="ECO:0000313" key="20">
    <source>
        <dbReference type="EMBL" id="QBG38626.1"/>
    </source>
</evidence>
<feature type="transmembrane region" description="Helical" evidence="19">
    <location>
        <begin position="168"/>
        <end position="187"/>
    </location>
</feature>